<proteinExistence type="predicted"/>
<name>A0A451AEC8_9GAMM</name>
<dbReference type="AlphaFoldDB" id="A0A451AEC8"/>
<sequence length="57" mass="6484">MLWCYEAGPCGYVLYHQLMELGEECHVVAPSKTPRVIPHTKPQFTGIFRLTYSTGIL</sequence>
<dbReference type="EMBL" id="CAADFY010000493">
    <property type="protein sequence ID" value="VFK64399.1"/>
    <property type="molecule type" value="Genomic_DNA"/>
</dbReference>
<protein>
    <recommendedName>
        <fullName evidence="2">Transposase</fullName>
    </recommendedName>
</protein>
<accession>A0A451AEC8</accession>
<gene>
    <name evidence="1" type="ORF">BECKTUN1418F_GA0071002_14932</name>
</gene>
<evidence type="ECO:0008006" key="2">
    <source>
        <dbReference type="Google" id="ProtNLM"/>
    </source>
</evidence>
<reference evidence="1" key="1">
    <citation type="submission" date="2019-02" db="EMBL/GenBank/DDBJ databases">
        <authorList>
            <person name="Gruber-Vodicka R. H."/>
            <person name="Seah K. B. B."/>
        </authorList>
    </citation>
    <scope>NUCLEOTIDE SEQUENCE</scope>
    <source>
        <strain evidence="1">BECK_BY3</strain>
    </source>
</reference>
<organism evidence="1">
    <name type="scientific">Candidatus Kentrum sp. TUN</name>
    <dbReference type="NCBI Taxonomy" id="2126343"/>
    <lineage>
        <taxon>Bacteria</taxon>
        <taxon>Pseudomonadati</taxon>
        <taxon>Pseudomonadota</taxon>
        <taxon>Gammaproteobacteria</taxon>
        <taxon>Candidatus Kentrum</taxon>
    </lineage>
</organism>
<evidence type="ECO:0000313" key="1">
    <source>
        <dbReference type="EMBL" id="VFK64399.1"/>
    </source>
</evidence>